<name>A0A7I8VEL9_9ANNE</name>
<dbReference type="InterPro" id="IPR001841">
    <property type="entry name" value="Znf_RING"/>
</dbReference>
<evidence type="ECO:0000313" key="7">
    <source>
        <dbReference type="Proteomes" id="UP000549394"/>
    </source>
</evidence>
<proteinExistence type="predicted"/>
<feature type="domain" description="RING-type" evidence="5">
    <location>
        <begin position="6"/>
        <end position="55"/>
    </location>
</feature>
<evidence type="ECO:0000259" key="5">
    <source>
        <dbReference type="PROSITE" id="PS50089"/>
    </source>
</evidence>
<feature type="region of interest" description="Disordered" evidence="4">
    <location>
        <begin position="167"/>
        <end position="195"/>
    </location>
</feature>
<gene>
    <name evidence="6" type="ORF">DGYR_LOCUS3433</name>
</gene>
<dbReference type="OrthoDB" id="6084636at2759"/>
<evidence type="ECO:0000256" key="3">
    <source>
        <dbReference type="PROSITE-ProRule" id="PRU00175"/>
    </source>
</evidence>
<dbReference type="PROSITE" id="PS50089">
    <property type="entry name" value="ZF_RING_2"/>
    <property type="match status" value="1"/>
</dbReference>
<evidence type="ECO:0000256" key="4">
    <source>
        <dbReference type="SAM" id="MobiDB-lite"/>
    </source>
</evidence>
<dbReference type="Proteomes" id="UP000549394">
    <property type="component" value="Unassembled WGS sequence"/>
</dbReference>
<evidence type="ECO:0000256" key="1">
    <source>
        <dbReference type="ARBA" id="ARBA00022771"/>
    </source>
</evidence>
<keyword evidence="2" id="KW-0862">Zinc</keyword>
<comment type="caution">
    <text evidence="6">The sequence shown here is derived from an EMBL/GenBank/DDBJ whole genome shotgun (WGS) entry which is preliminary data.</text>
</comment>
<keyword evidence="1 3" id="KW-0863">Zinc-finger</keyword>
<dbReference type="GO" id="GO:0008270">
    <property type="term" value="F:zinc ion binding"/>
    <property type="evidence" value="ECO:0007669"/>
    <property type="project" value="UniProtKB-KW"/>
</dbReference>
<sequence length="409" mass="47558">MSENSCHVCPACTTKSVLPRLPCNPHKTYCSTCIENLCTNKNLKPTDNLLCPTCRAQPQKSDDGALGFAVANAVKSNKVIVSNEQIEMDEFNKTFMIMLRNEIKKTRKSKDEQIARLNESTSFFEECIKSRRDELQYYIEEFYETKEDRILELLRGCSFLGKSIEKKNEERENREQESEKDAEDTSYTESCEGGCDEEEIERRQLDYVFSKDLKVARKELEELKEQITKPEAIFKPASFINRPDFGTIIYTHAEIPHEDKRFVVGGNIEIVKSYVQGIYVVSKKEYSIVVNNIISGENIEIDLSDDELSIHDICLGGDGYLYHILFTPEDLIPDPTIQFDKRARINQKRIFYMEHDLCERSRLLDCSNYYIVSQPTENFLIDRISFKFFNQLMLYDRVKNIIGIQVFKK</sequence>
<accession>A0A7I8VEL9</accession>
<evidence type="ECO:0000313" key="6">
    <source>
        <dbReference type="EMBL" id="CAD5114606.1"/>
    </source>
</evidence>
<evidence type="ECO:0000256" key="2">
    <source>
        <dbReference type="ARBA" id="ARBA00022833"/>
    </source>
</evidence>
<dbReference type="AlphaFoldDB" id="A0A7I8VEL9"/>
<keyword evidence="1 3" id="KW-0479">Metal-binding</keyword>
<organism evidence="6 7">
    <name type="scientific">Dimorphilus gyrociliatus</name>
    <dbReference type="NCBI Taxonomy" id="2664684"/>
    <lineage>
        <taxon>Eukaryota</taxon>
        <taxon>Metazoa</taxon>
        <taxon>Spiralia</taxon>
        <taxon>Lophotrochozoa</taxon>
        <taxon>Annelida</taxon>
        <taxon>Polychaeta</taxon>
        <taxon>Polychaeta incertae sedis</taxon>
        <taxon>Dinophilidae</taxon>
        <taxon>Dimorphilus</taxon>
    </lineage>
</organism>
<reference evidence="6 7" key="1">
    <citation type="submission" date="2020-08" db="EMBL/GenBank/DDBJ databases">
        <authorList>
            <person name="Hejnol A."/>
        </authorList>
    </citation>
    <scope>NUCLEOTIDE SEQUENCE [LARGE SCALE GENOMIC DNA]</scope>
</reference>
<protein>
    <submittedName>
        <fullName evidence="6">DgyrCDS3689</fullName>
    </submittedName>
</protein>
<keyword evidence="7" id="KW-1185">Reference proteome</keyword>
<feature type="compositionally biased region" description="Basic and acidic residues" evidence="4">
    <location>
        <begin position="167"/>
        <end position="179"/>
    </location>
</feature>
<dbReference type="EMBL" id="CAJFCJ010000005">
    <property type="protein sequence ID" value="CAD5114606.1"/>
    <property type="molecule type" value="Genomic_DNA"/>
</dbReference>